<dbReference type="CDD" id="cd06171">
    <property type="entry name" value="Sigma70_r4"/>
    <property type="match status" value="1"/>
</dbReference>
<keyword evidence="8" id="KW-1185">Reference proteome</keyword>
<dbReference type="EMBL" id="FMVF01000005">
    <property type="protein sequence ID" value="SCY42296.1"/>
    <property type="molecule type" value="Genomic_DNA"/>
</dbReference>
<evidence type="ECO:0000259" key="6">
    <source>
        <dbReference type="Pfam" id="PF08281"/>
    </source>
</evidence>
<dbReference type="PANTHER" id="PTHR43133:SF46">
    <property type="entry name" value="RNA POLYMERASE SIGMA-70 FACTOR ECF SUBFAMILY"/>
    <property type="match status" value="1"/>
</dbReference>
<gene>
    <name evidence="7" type="ORF">SAMN02927903_01393</name>
</gene>
<dbReference type="PANTHER" id="PTHR43133">
    <property type="entry name" value="RNA POLYMERASE ECF-TYPE SIGMA FACTO"/>
    <property type="match status" value="1"/>
</dbReference>
<dbReference type="SUPFAM" id="SSF88659">
    <property type="entry name" value="Sigma3 and sigma4 domains of RNA polymerase sigma factors"/>
    <property type="match status" value="1"/>
</dbReference>
<dbReference type="Pfam" id="PF08281">
    <property type="entry name" value="Sigma70_r4_2"/>
    <property type="match status" value="1"/>
</dbReference>
<dbReference type="Gene3D" id="1.10.1740.10">
    <property type="match status" value="1"/>
</dbReference>
<dbReference type="InterPro" id="IPR013249">
    <property type="entry name" value="RNA_pol_sigma70_r4_t2"/>
</dbReference>
<dbReference type="NCBIfam" id="TIGR02937">
    <property type="entry name" value="sigma70-ECF"/>
    <property type="match status" value="1"/>
</dbReference>
<evidence type="ECO:0000313" key="8">
    <source>
        <dbReference type="Proteomes" id="UP000199354"/>
    </source>
</evidence>
<dbReference type="RefSeq" id="WP_091141567.1">
    <property type="nucleotide sequence ID" value="NZ_FMVF01000005.1"/>
</dbReference>
<evidence type="ECO:0000313" key="7">
    <source>
        <dbReference type="EMBL" id="SCY42296.1"/>
    </source>
</evidence>
<sequence>MDEKAPHGICEERTFASFFKTHAKTLTNYLYYKFGNAEMANDVAQDAFVKLWENCANVPPEKAKSFLYTVANNASLNQLAHQKVVLKYAQRAGAESNAPERPDFVLEEEQFKKKLQSAIDRLSEGQRTAFLLNRIDGKKYNEIADMLGISVKAVEKRISGALVSLRKEIGNI</sequence>
<dbReference type="STRING" id="490189.SAMN02927903_01393"/>
<dbReference type="Gene3D" id="1.10.10.10">
    <property type="entry name" value="Winged helix-like DNA-binding domain superfamily/Winged helix DNA-binding domain"/>
    <property type="match status" value="1"/>
</dbReference>
<evidence type="ECO:0000256" key="4">
    <source>
        <dbReference type="ARBA" id="ARBA00023163"/>
    </source>
</evidence>
<keyword evidence="4" id="KW-0804">Transcription</keyword>
<dbReference type="GO" id="GO:0016987">
    <property type="term" value="F:sigma factor activity"/>
    <property type="evidence" value="ECO:0007669"/>
    <property type="project" value="UniProtKB-KW"/>
</dbReference>
<dbReference type="OrthoDB" id="659855at2"/>
<evidence type="ECO:0000256" key="3">
    <source>
        <dbReference type="ARBA" id="ARBA00023082"/>
    </source>
</evidence>
<dbReference type="InterPro" id="IPR039425">
    <property type="entry name" value="RNA_pol_sigma-70-like"/>
</dbReference>
<accession>A0A1G5FSU5</accession>
<proteinExistence type="inferred from homology"/>
<reference evidence="7 8" key="1">
    <citation type="submission" date="2016-10" db="EMBL/GenBank/DDBJ databases">
        <authorList>
            <person name="de Groot N.N."/>
        </authorList>
    </citation>
    <scope>NUCLEOTIDE SEQUENCE [LARGE SCALE GENOMIC DNA]</scope>
    <source>
        <strain evidence="7 8">CGMCC 1.7031</strain>
    </source>
</reference>
<protein>
    <submittedName>
        <fullName evidence="7">RNA polymerase sigma-70 factor, ECF subfamily</fullName>
    </submittedName>
</protein>
<keyword evidence="3" id="KW-0731">Sigma factor</keyword>
<dbReference type="Pfam" id="PF04542">
    <property type="entry name" value="Sigma70_r2"/>
    <property type="match status" value="1"/>
</dbReference>
<dbReference type="AlphaFoldDB" id="A0A1G5FSU5"/>
<dbReference type="GO" id="GO:0003677">
    <property type="term" value="F:DNA binding"/>
    <property type="evidence" value="ECO:0007669"/>
    <property type="project" value="InterPro"/>
</dbReference>
<organism evidence="7 8">
    <name type="scientific">Flavobacterium caeni</name>
    <dbReference type="NCBI Taxonomy" id="490189"/>
    <lineage>
        <taxon>Bacteria</taxon>
        <taxon>Pseudomonadati</taxon>
        <taxon>Bacteroidota</taxon>
        <taxon>Flavobacteriia</taxon>
        <taxon>Flavobacteriales</taxon>
        <taxon>Flavobacteriaceae</taxon>
        <taxon>Flavobacterium</taxon>
    </lineage>
</organism>
<feature type="domain" description="RNA polymerase sigma-70 region 2" evidence="5">
    <location>
        <begin position="19"/>
        <end position="83"/>
    </location>
</feature>
<feature type="domain" description="RNA polymerase sigma factor 70 region 4 type 2" evidence="6">
    <location>
        <begin position="114"/>
        <end position="162"/>
    </location>
</feature>
<comment type="similarity">
    <text evidence="1">Belongs to the sigma-70 factor family. ECF subfamily.</text>
</comment>
<dbReference type="Proteomes" id="UP000199354">
    <property type="component" value="Unassembled WGS sequence"/>
</dbReference>
<dbReference type="InterPro" id="IPR036388">
    <property type="entry name" value="WH-like_DNA-bd_sf"/>
</dbReference>
<dbReference type="InterPro" id="IPR007627">
    <property type="entry name" value="RNA_pol_sigma70_r2"/>
</dbReference>
<dbReference type="InterPro" id="IPR013324">
    <property type="entry name" value="RNA_pol_sigma_r3/r4-like"/>
</dbReference>
<name>A0A1G5FSU5_9FLAO</name>
<dbReference type="InterPro" id="IPR013325">
    <property type="entry name" value="RNA_pol_sigma_r2"/>
</dbReference>
<evidence type="ECO:0000259" key="5">
    <source>
        <dbReference type="Pfam" id="PF04542"/>
    </source>
</evidence>
<keyword evidence="2" id="KW-0805">Transcription regulation</keyword>
<dbReference type="GO" id="GO:0006352">
    <property type="term" value="P:DNA-templated transcription initiation"/>
    <property type="evidence" value="ECO:0007669"/>
    <property type="project" value="InterPro"/>
</dbReference>
<evidence type="ECO:0000256" key="2">
    <source>
        <dbReference type="ARBA" id="ARBA00023015"/>
    </source>
</evidence>
<dbReference type="SUPFAM" id="SSF88946">
    <property type="entry name" value="Sigma2 domain of RNA polymerase sigma factors"/>
    <property type="match status" value="1"/>
</dbReference>
<dbReference type="InterPro" id="IPR014284">
    <property type="entry name" value="RNA_pol_sigma-70_dom"/>
</dbReference>
<evidence type="ECO:0000256" key="1">
    <source>
        <dbReference type="ARBA" id="ARBA00010641"/>
    </source>
</evidence>